<name>A0A834ZR09_TETSI</name>
<accession>A0A834ZR09</accession>
<evidence type="ECO:0008006" key="3">
    <source>
        <dbReference type="Google" id="ProtNLM"/>
    </source>
</evidence>
<comment type="caution">
    <text evidence="1">The sequence shown here is derived from an EMBL/GenBank/DDBJ whole genome shotgun (WGS) entry which is preliminary data.</text>
</comment>
<protein>
    <recommendedName>
        <fullName evidence="3">SWIM-type domain-containing protein</fullName>
    </recommendedName>
</protein>
<reference evidence="1 2" key="1">
    <citation type="submission" date="2020-04" db="EMBL/GenBank/DDBJ databases">
        <title>Plant Genome Project.</title>
        <authorList>
            <person name="Zhang R.-G."/>
        </authorList>
    </citation>
    <scope>NUCLEOTIDE SEQUENCE [LARGE SCALE GENOMIC DNA]</scope>
    <source>
        <strain evidence="1">YNK0</strain>
        <tissue evidence="1">Leaf</tissue>
    </source>
</reference>
<dbReference type="OMA" id="FAICDCN"/>
<gene>
    <name evidence="1" type="ORF">HHK36_000403</name>
</gene>
<keyword evidence="2" id="KW-1185">Reference proteome</keyword>
<dbReference type="AlphaFoldDB" id="A0A834ZR09"/>
<dbReference type="OrthoDB" id="1484002at2759"/>
<proteinExistence type="predicted"/>
<dbReference type="PANTHER" id="PTHR33977:SF1">
    <property type="entry name" value="ZINC ION BINDING PROTEIN"/>
    <property type="match status" value="1"/>
</dbReference>
<dbReference type="PANTHER" id="PTHR33977">
    <property type="entry name" value="ZINC ION BINDING PROTEIN"/>
    <property type="match status" value="1"/>
</dbReference>
<evidence type="ECO:0000313" key="1">
    <source>
        <dbReference type="EMBL" id="KAF8412439.1"/>
    </source>
</evidence>
<dbReference type="Proteomes" id="UP000655225">
    <property type="component" value="Unassembled WGS sequence"/>
</dbReference>
<sequence>MARWDEILSLPVQNPPTLEFSSAEMVWSKVEGWRDNIDRVALIPFARVDDFVRGESSNKDCPTRFHVEARRRRPPEMPYKPKVDGILEYILYWCSFGPDDHRKGGIVRPSRSTYVPKKKSAGRPNTKRGCTCHFIVKRLIAEPSVALIIYNQEKHVDKKGLPCHGPQDKKAAGTRAMFAPYISDDLRLRVLSLLYVGVSVETIMQRHNESVERQGGPCNRDDLLTHRYVRIQERNIRRSTYELDTDDAVSIKMWVESHQSHVFFYEDFSDSDPFILGIQTEWQLQQMIRFGNRSLLAADSRFGTNKLKYSIHSILVFNSENKAIPVAWIITPRFASGDAHKWIRALYSRVRTKDPTWKLAGFIVDDPSVDVLAIREVFQCSILICFWRVRHAWHKNLVQKCSETEMRVEISRRLEQAVYSICKGIGNADVFEDFMEDFVDCSDFLDYFKAIWYPRIGMWTTALKTLPLASQETCAAMECYHHQLKLRLLNEKDPSVYQRADWLVNKLGTKVHSYFWLDEYSGKDEFARYWKDEWMSGLTSWRRALEIPDTDVTFEGSCVKVISQHDRENAHVVWNPGSEFAICDCNWSGLGNLCKHVIKVSKICREKGSALTSISLFEYNQALVNMLYCPPHDSLIRDHAVSLAVCVQMQLNALVDQESSQTALGPVEKQIGNGGSANEDRDAVNESQGTNENILFSNENASEVGYEAQGGVAGDLGGEKVIDRVAYVNGVCCESVEQIISSSKMDVDPLSICTFPSELLPVVGIASTDGLSENGERELIAAGPGTGTSENLSSHDDAFAIRNGAHDDIPNKDCHEKMIGNVFCGNVLEGTITISLMDVDPQSIEIPLQTFQTFEKCTMSSDNGICSNVAESTVISNTMDVVDPHLSQTSPSVSMPVELQPVDVIKSTDTMSENGGRDLENGSDMSNLPSIGNGFTLGGVEGGMANESCHDDVIDWLASDNGISCHDAKGAGNMVVVHPEAMQTPSLKSRSVEQPVVELVAGDTGVCDNTSGENGPSNTMDATYLPIQISSSSLEVKQEAVTEIVSIDYISEIGEGDVIKESQCINEKSFCSINPSTIRCETQNDIADGDYNSDGISQLAGEGGVCGNGTEGTFSKQSISASPSRIGSFKQKADTGLVANDDVCDRIAEETVCRNTMDVDEYPSLSELNDVGQQTENVCASANEIS</sequence>
<dbReference type="EMBL" id="JABCRI010000001">
    <property type="protein sequence ID" value="KAF8412439.1"/>
    <property type="molecule type" value="Genomic_DNA"/>
</dbReference>
<evidence type="ECO:0000313" key="2">
    <source>
        <dbReference type="Proteomes" id="UP000655225"/>
    </source>
</evidence>
<organism evidence="1 2">
    <name type="scientific">Tetracentron sinense</name>
    <name type="common">Spur-leaf</name>
    <dbReference type="NCBI Taxonomy" id="13715"/>
    <lineage>
        <taxon>Eukaryota</taxon>
        <taxon>Viridiplantae</taxon>
        <taxon>Streptophyta</taxon>
        <taxon>Embryophyta</taxon>
        <taxon>Tracheophyta</taxon>
        <taxon>Spermatophyta</taxon>
        <taxon>Magnoliopsida</taxon>
        <taxon>Trochodendrales</taxon>
        <taxon>Trochodendraceae</taxon>
        <taxon>Tetracentron</taxon>
    </lineage>
</organism>